<accession>A0ABS0D6W5</accession>
<dbReference type="PANTHER" id="PTHR44196:SF1">
    <property type="entry name" value="DEHYDROGENASE_REDUCTASE SDR FAMILY MEMBER 7B"/>
    <property type="match status" value="1"/>
</dbReference>
<evidence type="ECO:0000313" key="6">
    <source>
        <dbReference type="Proteomes" id="UP000707731"/>
    </source>
</evidence>
<keyword evidence="2" id="KW-0560">Oxidoreductase</keyword>
<dbReference type="Proteomes" id="UP000707731">
    <property type="component" value="Unassembled WGS sequence"/>
</dbReference>
<evidence type="ECO:0000313" key="5">
    <source>
        <dbReference type="EMBL" id="MBF6354217.1"/>
    </source>
</evidence>
<dbReference type="InterPro" id="IPR036291">
    <property type="entry name" value="NAD(P)-bd_dom_sf"/>
</dbReference>
<dbReference type="SMART" id="SM00822">
    <property type="entry name" value="PKS_KR"/>
    <property type="match status" value="1"/>
</dbReference>
<reference evidence="5 6" key="1">
    <citation type="submission" date="2020-10" db="EMBL/GenBank/DDBJ databases">
        <title>Identification of Nocardia species via Next-generation sequencing and recognition of intraspecies genetic diversity.</title>
        <authorList>
            <person name="Li P."/>
            <person name="Li P."/>
            <person name="Lu B."/>
        </authorList>
    </citation>
    <scope>NUCLEOTIDE SEQUENCE [LARGE SCALE GENOMIC DNA]</scope>
    <source>
        <strain evidence="5 6">BJ06-0143</strain>
    </source>
</reference>
<dbReference type="PANTHER" id="PTHR44196">
    <property type="entry name" value="DEHYDROGENASE/REDUCTASE SDR FAMILY MEMBER 7B"/>
    <property type="match status" value="1"/>
</dbReference>
<gene>
    <name evidence="5" type="ORF">IU449_06620</name>
</gene>
<evidence type="ECO:0000256" key="1">
    <source>
        <dbReference type="ARBA" id="ARBA00006484"/>
    </source>
</evidence>
<dbReference type="InterPro" id="IPR057326">
    <property type="entry name" value="KR_dom"/>
</dbReference>
<dbReference type="CDD" id="cd05233">
    <property type="entry name" value="SDR_c"/>
    <property type="match status" value="1"/>
</dbReference>
<dbReference type="PRINTS" id="PR00081">
    <property type="entry name" value="GDHRDH"/>
</dbReference>
<feature type="domain" description="Ketoreductase" evidence="4">
    <location>
        <begin position="29"/>
        <end position="210"/>
    </location>
</feature>
<sequence>MKLPDLRGLLAAVPFTGVSDQPLFDLQDRVAVVTGAGTGIGRELARLLAARGAHVAVIDIDAAAAESVARDLRVRGFALTADVTDREGMRAAIARVREELGRIDVVVANAGIVPPPATIRLMDPADFDRVIAVNLTGVFNTVQPALDSVIEAGGHVVVVSSAAAFAPGMAGSPYMTSKAAVEQFGRALRVELSAHGATAGVAYLGVVETAMTKNTLDDDELGREVGEMLPWPLNQRITAREAAVSIADGIIRRSPRTMAPKQWEAYALLRGTINVVLDDRLTRDANLHSLLDRLEQRLTPVRDRVVRPLLRESNGR</sequence>
<dbReference type="NCBIfam" id="NF004526">
    <property type="entry name" value="PRK05872.1"/>
    <property type="match status" value="1"/>
</dbReference>
<protein>
    <submittedName>
        <fullName evidence="5">SDR family oxidoreductase</fullName>
    </submittedName>
</protein>
<dbReference type="PRINTS" id="PR00080">
    <property type="entry name" value="SDRFAMILY"/>
</dbReference>
<organism evidence="5 6">
    <name type="scientific">Nocardia higoensis</name>
    <dbReference type="NCBI Taxonomy" id="228599"/>
    <lineage>
        <taxon>Bacteria</taxon>
        <taxon>Bacillati</taxon>
        <taxon>Actinomycetota</taxon>
        <taxon>Actinomycetes</taxon>
        <taxon>Mycobacteriales</taxon>
        <taxon>Nocardiaceae</taxon>
        <taxon>Nocardia</taxon>
    </lineage>
</organism>
<dbReference type="EMBL" id="JADLQN010000001">
    <property type="protein sequence ID" value="MBF6354217.1"/>
    <property type="molecule type" value="Genomic_DNA"/>
</dbReference>
<keyword evidence="6" id="KW-1185">Reference proteome</keyword>
<evidence type="ECO:0000256" key="3">
    <source>
        <dbReference type="RuleBase" id="RU000363"/>
    </source>
</evidence>
<comment type="similarity">
    <text evidence="1 3">Belongs to the short-chain dehydrogenases/reductases (SDR) family.</text>
</comment>
<name>A0ABS0D6W5_9NOCA</name>
<dbReference type="RefSeq" id="WP_195001010.1">
    <property type="nucleotide sequence ID" value="NZ_JADLQN010000001.1"/>
</dbReference>
<proteinExistence type="inferred from homology"/>
<evidence type="ECO:0000259" key="4">
    <source>
        <dbReference type="SMART" id="SM00822"/>
    </source>
</evidence>
<comment type="caution">
    <text evidence="5">The sequence shown here is derived from an EMBL/GenBank/DDBJ whole genome shotgun (WGS) entry which is preliminary data.</text>
</comment>
<dbReference type="Pfam" id="PF00106">
    <property type="entry name" value="adh_short"/>
    <property type="match status" value="1"/>
</dbReference>
<dbReference type="InterPro" id="IPR002347">
    <property type="entry name" value="SDR_fam"/>
</dbReference>
<dbReference type="Gene3D" id="3.40.50.720">
    <property type="entry name" value="NAD(P)-binding Rossmann-like Domain"/>
    <property type="match status" value="1"/>
</dbReference>
<evidence type="ECO:0000256" key="2">
    <source>
        <dbReference type="ARBA" id="ARBA00023002"/>
    </source>
</evidence>
<dbReference type="SUPFAM" id="SSF51735">
    <property type="entry name" value="NAD(P)-binding Rossmann-fold domains"/>
    <property type="match status" value="1"/>
</dbReference>